<evidence type="ECO:0000313" key="1">
    <source>
        <dbReference type="EMBL" id="BAC57294.1"/>
    </source>
</evidence>
<proteinExistence type="predicted"/>
<protein>
    <submittedName>
        <fullName evidence="1">Uncharacterized protein</fullName>
    </submittedName>
</protein>
<evidence type="ECO:0000313" key="2">
    <source>
        <dbReference type="Proteomes" id="UP000000763"/>
    </source>
</evidence>
<accession>Q84SI1</accession>
<dbReference type="EMBL" id="AP003863">
    <property type="protein sequence ID" value="BAC57294.1"/>
    <property type="molecule type" value="Genomic_DNA"/>
</dbReference>
<name>Q84SI1_ORYSJ</name>
<reference evidence="2" key="1">
    <citation type="journal article" date="2005" name="Nature">
        <title>The map-based sequence of the rice genome.</title>
        <authorList>
            <consortium name="International rice genome sequencing project (IRGSP)"/>
            <person name="Matsumoto T."/>
            <person name="Wu J."/>
            <person name="Kanamori H."/>
            <person name="Katayose Y."/>
            <person name="Fujisawa M."/>
            <person name="Namiki N."/>
            <person name="Mizuno H."/>
            <person name="Yamamoto K."/>
            <person name="Antonio B.A."/>
            <person name="Baba T."/>
            <person name="Sakata K."/>
            <person name="Nagamura Y."/>
            <person name="Aoki H."/>
            <person name="Arikawa K."/>
            <person name="Arita K."/>
            <person name="Bito T."/>
            <person name="Chiden Y."/>
            <person name="Fujitsuka N."/>
            <person name="Fukunaka R."/>
            <person name="Hamada M."/>
            <person name="Harada C."/>
            <person name="Hayashi A."/>
            <person name="Hijishita S."/>
            <person name="Honda M."/>
            <person name="Hosokawa S."/>
            <person name="Ichikawa Y."/>
            <person name="Idonuma A."/>
            <person name="Iijima M."/>
            <person name="Ikeda M."/>
            <person name="Ikeno M."/>
            <person name="Ito K."/>
            <person name="Ito S."/>
            <person name="Ito T."/>
            <person name="Ito Y."/>
            <person name="Ito Y."/>
            <person name="Iwabuchi A."/>
            <person name="Kamiya K."/>
            <person name="Karasawa W."/>
            <person name="Kurita K."/>
            <person name="Katagiri S."/>
            <person name="Kikuta A."/>
            <person name="Kobayashi H."/>
            <person name="Kobayashi N."/>
            <person name="Machita K."/>
            <person name="Maehara T."/>
            <person name="Masukawa M."/>
            <person name="Mizubayashi T."/>
            <person name="Mukai Y."/>
            <person name="Nagasaki H."/>
            <person name="Nagata Y."/>
            <person name="Naito S."/>
            <person name="Nakashima M."/>
            <person name="Nakama Y."/>
            <person name="Nakamichi Y."/>
            <person name="Nakamura M."/>
            <person name="Meguro A."/>
            <person name="Negishi M."/>
            <person name="Ohta I."/>
            <person name="Ohta T."/>
            <person name="Okamoto M."/>
            <person name="Ono N."/>
            <person name="Saji S."/>
            <person name="Sakaguchi M."/>
            <person name="Sakai K."/>
            <person name="Shibata M."/>
            <person name="Shimokawa T."/>
            <person name="Song J."/>
            <person name="Takazaki Y."/>
            <person name="Terasawa K."/>
            <person name="Tsugane M."/>
            <person name="Tsuji K."/>
            <person name="Ueda S."/>
            <person name="Waki K."/>
            <person name="Yamagata H."/>
            <person name="Yamamoto M."/>
            <person name="Yamamoto S."/>
            <person name="Yamane H."/>
            <person name="Yoshiki S."/>
            <person name="Yoshihara R."/>
            <person name="Yukawa K."/>
            <person name="Zhong H."/>
            <person name="Yano M."/>
            <person name="Yuan Q."/>
            <person name="Ouyang S."/>
            <person name="Liu J."/>
            <person name="Jones K.M."/>
            <person name="Gansberger K."/>
            <person name="Moffat K."/>
            <person name="Hill J."/>
            <person name="Bera J."/>
            <person name="Fadrosh D."/>
            <person name="Jin S."/>
            <person name="Johri S."/>
            <person name="Kim M."/>
            <person name="Overton L."/>
            <person name="Reardon M."/>
            <person name="Tsitrin T."/>
            <person name="Vuong H."/>
            <person name="Weaver B."/>
            <person name="Ciecko A."/>
            <person name="Tallon L."/>
            <person name="Jackson J."/>
            <person name="Pai G."/>
            <person name="Aken S.V."/>
            <person name="Utterback T."/>
            <person name="Reidmuller S."/>
            <person name="Feldblyum T."/>
            <person name="Hsiao J."/>
            <person name="Zismann V."/>
            <person name="Iobst S."/>
            <person name="de Vazeille A.R."/>
            <person name="Buell C.R."/>
            <person name="Ying K."/>
            <person name="Li Y."/>
            <person name="Lu T."/>
            <person name="Huang Y."/>
            <person name="Zhao Q."/>
            <person name="Feng Q."/>
            <person name="Zhang L."/>
            <person name="Zhu J."/>
            <person name="Weng Q."/>
            <person name="Mu J."/>
            <person name="Lu Y."/>
            <person name="Fan D."/>
            <person name="Liu Y."/>
            <person name="Guan J."/>
            <person name="Zhang Y."/>
            <person name="Yu S."/>
            <person name="Liu X."/>
            <person name="Zhang Y."/>
            <person name="Hong G."/>
            <person name="Han B."/>
            <person name="Choisne N."/>
            <person name="Demange N."/>
            <person name="Orjeda G."/>
            <person name="Samain S."/>
            <person name="Cattolico L."/>
            <person name="Pelletier E."/>
            <person name="Couloux A."/>
            <person name="Segurens B."/>
            <person name="Wincker P."/>
            <person name="D'Hont A."/>
            <person name="Scarpelli C."/>
            <person name="Weissenbach J."/>
            <person name="Salanoubat M."/>
            <person name="Quetier F."/>
            <person name="Yu Y."/>
            <person name="Kim H.R."/>
            <person name="Rambo T."/>
            <person name="Currie J."/>
            <person name="Collura K."/>
            <person name="Luo M."/>
            <person name="Yang T."/>
            <person name="Ammiraju J.S.S."/>
            <person name="Engler F."/>
            <person name="Soderlund C."/>
            <person name="Wing R.A."/>
            <person name="Palmer L.E."/>
            <person name="de la Bastide M."/>
            <person name="Spiegel L."/>
            <person name="Nascimento L."/>
            <person name="Zutavern T."/>
            <person name="O'Shaughnessy A."/>
            <person name="Dike S."/>
            <person name="Dedhia N."/>
            <person name="Preston R."/>
            <person name="Balija V."/>
            <person name="McCombie W.R."/>
            <person name="Chow T."/>
            <person name="Chen H."/>
            <person name="Chung M."/>
            <person name="Chen C."/>
            <person name="Shaw J."/>
            <person name="Wu H."/>
            <person name="Hsiao K."/>
            <person name="Chao Y."/>
            <person name="Chu M."/>
            <person name="Cheng C."/>
            <person name="Hour A."/>
            <person name="Lee P."/>
            <person name="Lin S."/>
            <person name="Lin Y."/>
            <person name="Liou J."/>
            <person name="Liu S."/>
            <person name="Hsing Y."/>
            <person name="Raghuvanshi S."/>
            <person name="Mohanty A."/>
            <person name="Bharti A.K."/>
            <person name="Gaur A."/>
            <person name="Gupta V."/>
            <person name="Kumar D."/>
            <person name="Ravi V."/>
            <person name="Vij S."/>
            <person name="Kapur A."/>
            <person name="Khurana P."/>
            <person name="Khurana P."/>
            <person name="Khurana J.P."/>
            <person name="Tyagi A.K."/>
            <person name="Gaikwad K."/>
            <person name="Singh A."/>
            <person name="Dalal V."/>
            <person name="Srivastava S."/>
            <person name="Dixit A."/>
            <person name="Pal A.K."/>
            <person name="Ghazi I.A."/>
            <person name="Yadav M."/>
            <person name="Pandit A."/>
            <person name="Bhargava A."/>
            <person name="Sureshbabu K."/>
            <person name="Batra K."/>
            <person name="Sharma T.R."/>
            <person name="Mohapatra T."/>
            <person name="Singh N.K."/>
            <person name="Messing J."/>
            <person name="Nelson A.B."/>
            <person name="Fuks G."/>
            <person name="Kavchok S."/>
            <person name="Keizer G."/>
            <person name="Linton E."/>
            <person name="Llaca V."/>
            <person name="Song R."/>
            <person name="Tanyolac B."/>
            <person name="Young S."/>
            <person name="Ho-Il K."/>
            <person name="Hahn J.H."/>
            <person name="Sangsakoo G."/>
            <person name="Vanavichit A."/>
            <person name="de Mattos Luiz.A.T."/>
            <person name="Zimmer P.D."/>
            <person name="Malone G."/>
            <person name="Dellagostin O."/>
            <person name="de Oliveira A.C."/>
            <person name="Bevan M."/>
            <person name="Bancroft I."/>
            <person name="Minx P."/>
            <person name="Cordum H."/>
            <person name="Wilson R."/>
            <person name="Cheng Z."/>
            <person name="Jin W."/>
            <person name="Jiang J."/>
            <person name="Leong S.A."/>
            <person name="Iwama H."/>
            <person name="Gojobori T."/>
            <person name="Itoh T."/>
            <person name="Niimura Y."/>
            <person name="Fujii Y."/>
            <person name="Habara T."/>
            <person name="Sakai H."/>
            <person name="Sato Y."/>
            <person name="Wilson G."/>
            <person name="Kumar K."/>
            <person name="McCouch S."/>
            <person name="Juretic N."/>
            <person name="Hoen D."/>
            <person name="Wright S."/>
            <person name="Bruskiewich R."/>
            <person name="Bureau T."/>
            <person name="Miyao A."/>
            <person name="Hirochika H."/>
            <person name="Nishikawa T."/>
            <person name="Kadowaki K."/>
            <person name="Sugiura M."/>
            <person name="Burr B."/>
            <person name="Sasaki T."/>
        </authorList>
    </citation>
    <scope>NUCLEOTIDE SEQUENCE [LARGE SCALE GENOMIC DNA]</scope>
    <source>
        <strain evidence="2">cv. Nipponbare</strain>
    </source>
</reference>
<dbReference type="AlphaFoldDB" id="Q84SI1"/>
<reference evidence="2" key="2">
    <citation type="journal article" date="2008" name="Nucleic Acids Res.">
        <title>The rice annotation project database (RAP-DB): 2008 update.</title>
        <authorList>
            <consortium name="The rice annotation project (RAP)"/>
        </authorList>
    </citation>
    <scope>GENOME REANNOTATION</scope>
    <source>
        <strain evidence="2">cv. Nipponbare</strain>
    </source>
</reference>
<organism evidence="1 2">
    <name type="scientific">Oryza sativa subsp. japonica</name>
    <name type="common">Rice</name>
    <dbReference type="NCBI Taxonomy" id="39947"/>
    <lineage>
        <taxon>Eukaryota</taxon>
        <taxon>Viridiplantae</taxon>
        <taxon>Streptophyta</taxon>
        <taxon>Embryophyta</taxon>
        <taxon>Tracheophyta</taxon>
        <taxon>Spermatophyta</taxon>
        <taxon>Magnoliopsida</taxon>
        <taxon>Liliopsida</taxon>
        <taxon>Poales</taxon>
        <taxon>Poaceae</taxon>
        <taxon>BOP clade</taxon>
        <taxon>Oryzoideae</taxon>
        <taxon>Oryzeae</taxon>
        <taxon>Oryzinae</taxon>
        <taxon>Oryza</taxon>
        <taxon>Oryza sativa</taxon>
    </lineage>
</organism>
<sequence length="79" mass="8556">MDERFRALDIKMNGRESACARIGVTATTKKTITTTLAKVTCDGPKPSSLTASRMVNDQWSLVSPVTFDGWPAVTGDTHL</sequence>
<dbReference type="Proteomes" id="UP000000763">
    <property type="component" value="Chromosome 7"/>
</dbReference>
<gene>
    <name evidence="1" type="primary">OJ1058_A12.124</name>
</gene>